<dbReference type="Proteomes" id="UP000053890">
    <property type="component" value="Unassembled WGS sequence"/>
</dbReference>
<dbReference type="Gene3D" id="1.25.10.10">
    <property type="entry name" value="Leucine-rich Repeat Variant"/>
    <property type="match status" value="1"/>
</dbReference>
<evidence type="ECO:0000313" key="10">
    <source>
        <dbReference type="Proteomes" id="UP000053890"/>
    </source>
</evidence>
<sequence>MADCAPPSPPELTSQLCEYAHARGTPQQLVHLLRPPRLGLRSTPPLRSTYGSHAPLWPALAAAWDVEAHRLASDDKDSIPALLALAAFLLSVCTQSPDNQQRAVDRIEPSLRQVLLTASSLFNLEDPAYTDMTRICCQALANLVTDNEAIASTFFPRRLELEVDDNLVQRLLASPDHGTLQAVLIFLLNSIHGNRERALLLGTSKAGAAILDRLMTIVSVLFDDETPEGIASEDFHSDIFHLSFAIVQQLVELEVFAAAYEEHALMPGFATSPTLVTLLKFLDGHLSLPRRASQPPALALAPFLVRQLAHLGASLVDDAPHGQARAKNAADAKALEGLVLVLHCLLGFSTTLLPPVSARPPPPPPPSSSSSSPTAPAPPPSPAPATASPESTLAVAQLQRTLVQLLGIVSFAPPLTTARPTPPDRVRRTQDRVRDLGGLELLLSMCQMDERNTTMREHALFAVRNLLKSNKASQDYVDAMKPQYKVGDNGELLDLPPPLRQE</sequence>
<keyword evidence="10" id="KW-1185">Reference proteome</keyword>
<dbReference type="PANTHER" id="PTHR13255:SF0">
    <property type="entry name" value="ATAXIN-10"/>
    <property type="match status" value="1"/>
</dbReference>
<dbReference type="GO" id="GO:0051301">
    <property type="term" value="P:cell division"/>
    <property type="evidence" value="ECO:0007669"/>
    <property type="project" value="UniProtKB-KW"/>
</dbReference>
<feature type="compositionally biased region" description="Pro residues" evidence="7">
    <location>
        <begin position="357"/>
        <end position="367"/>
    </location>
</feature>
<dbReference type="InterPro" id="IPR016024">
    <property type="entry name" value="ARM-type_fold"/>
</dbReference>
<gene>
    <name evidence="9" type="ORF">RHOBADRAFT_54265</name>
</gene>
<comment type="function">
    <text evidence="4">May play a role in the regulation of cytokinesis.</text>
</comment>
<dbReference type="GeneID" id="28977672"/>
<proteinExistence type="inferred from homology"/>
<evidence type="ECO:0000256" key="3">
    <source>
        <dbReference type="ARBA" id="ARBA00023306"/>
    </source>
</evidence>
<evidence type="ECO:0000256" key="6">
    <source>
        <dbReference type="ARBA" id="ARBA00044805"/>
    </source>
</evidence>
<dbReference type="OMA" id="TGHEELM"/>
<feature type="domain" description="Ataxin-10" evidence="8">
    <location>
        <begin position="427"/>
        <end position="492"/>
    </location>
</feature>
<reference evidence="9 10" key="1">
    <citation type="journal article" date="2015" name="Front. Microbiol.">
        <title>Genome sequence of the plant growth promoting endophytic yeast Rhodotorula graminis WP1.</title>
        <authorList>
            <person name="Firrincieli A."/>
            <person name="Otillar R."/>
            <person name="Salamov A."/>
            <person name="Schmutz J."/>
            <person name="Khan Z."/>
            <person name="Redman R.S."/>
            <person name="Fleck N.D."/>
            <person name="Lindquist E."/>
            <person name="Grigoriev I.V."/>
            <person name="Doty S.L."/>
        </authorList>
    </citation>
    <scope>NUCLEOTIDE SEQUENCE [LARGE SCALE GENOMIC DNA]</scope>
    <source>
        <strain evidence="9 10">WP1</strain>
    </source>
</reference>
<organism evidence="9 10">
    <name type="scientific">Rhodotorula graminis (strain WP1)</name>
    <dbReference type="NCBI Taxonomy" id="578459"/>
    <lineage>
        <taxon>Eukaryota</taxon>
        <taxon>Fungi</taxon>
        <taxon>Dikarya</taxon>
        <taxon>Basidiomycota</taxon>
        <taxon>Pucciniomycotina</taxon>
        <taxon>Microbotryomycetes</taxon>
        <taxon>Sporidiobolales</taxon>
        <taxon>Sporidiobolaceae</taxon>
        <taxon>Rhodotorula</taxon>
    </lineage>
</organism>
<keyword evidence="2" id="KW-0132">Cell division</keyword>
<protein>
    <recommendedName>
        <fullName evidence="5">Ataxin-10 homolog</fullName>
    </recommendedName>
    <alternativeName>
        <fullName evidence="6">Copper transport protein 86</fullName>
    </alternativeName>
</protein>
<dbReference type="InterPro" id="IPR019156">
    <property type="entry name" value="Ataxin-10_domain"/>
</dbReference>
<dbReference type="PANTHER" id="PTHR13255">
    <property type="entry name" value="ATAXIN-10"/>
    <property type="match status" value="1"/>
</dbReference>
<dbReference type="RefSeq" id="XP_018270492.1">
    <property type="nucleotide sequence ID" value="XM_018417224.1"/>
</dbReference>
<evidence type="ECO:0000313" key="9">
    <source>
        <dbReference type="EMBL" id="KPV74443.1"/>
    </source>
</evidence>
<dbReference type="SUPFAM" id="SSF48371">
    <property type="entry name" value="ARM repeat"/>
    <property type="match status" value="1"/>
</dbReference>
<evidence type="ECO:0000259" key="8">
    <source>
        <dbReference type="Pfam" id="PF09759"/>
    </source>
</evidence>
<dbReference type="EMBL" id="KQ474080">
    <property type="protein sequence ID" value="KPV74443.1"/>
    <property type="molecule type" value="Genomic_DNA"/>
</dbReference>
<feature type="region of interest" description="Disordered" evidence="7">
    <location>
        <begin position="357"/>
        <end position="391"/>
    </location>
</feature>
<evidence type="ECO:0000256" key="5">
    <source>
        <dbReference type="ARBA" id="ARBA00044801"/>
    </source>
</evidence>
<evidence type="ECO:0000256" key="1">
    <source>
        <dbReference type="ARBA" id="ARBA00008384"/>
    </source>
</evidence>
<dbReference type="InterPro" id="IPR011989">
    <property type="entry name" value="ARM-like"/>
</dbReference>
<dbReference type="GO" id="GO:0005829">
    <property type="term" value="C:cytosol"/>
    <property type="evidence" value="ECO:0007669"/>
    <property type="project" value="TreeGrafter"/>
</dbReference>
<evidence type="ECO:0000256" key="4">
    <source>
        <dbReference type="ARBA" id="ARBA00044746"/>
    </source>
</evidence>
<name>A0A194S139_RHOGW</name>
<evidence type="ECO:0000256" key="2">
    <source>
        <dbReference type="ARBA" id="ARBA00022618"/>
    </source>
</evidence>
<keyword evidence="3" id="KW-0131">Cell cycle</keyword>
<dbReference type="OrthoDB" id="379794at2759"/>
<accession>A0A194S139</accession>
<dbReference type="Pfam" id="PF09759">
    <property type="entry name" value="Atx10homo_assoc"/>
    <property type="match status" value="1"/>
</dbReference>
<comment type="similarity">
    <text evidence="1">Belongs to the ataxin-10 family.</text>
</comment>
<dbReference type="InterPro" id="IPR051374">
    <property type="entry name" value="Ataxin-10/CTR86_families"/>
</dbReference>
<dbReference type="AlphaFoldDB" id="A0A194S139"/>
<evidence type="ECO:0000256" key="7">
    <source>
        <dbReference type="SAM" id="MobiDB-lite"/>
    </source>
</evidence>